<feature type="transmembrane region" description="Helical" evidence="1">
    <location>
        <begin position="196"/>
        <end position="214"/>
    </location>
</feature>
<organism evidence="3 4">
    <name type="scientific">Autumnicola tepida</name>
    <dbReference type="NCBI Taxonomy" id="3075595"/>
    <lineage>
        <taxon>Bacteria</taxon>
        <taxon>Pseudomonadati</taxon>
        <taxon>Bacteroidota</taxon>
        <taxon>Flavobacteriia</taxon>
        <taxon>Flavobacteriales</taxon>
        <taxon>Flavobacteriaceae</taxon>
        <taxon>Autumnicola</taxon>
    </lineage>
</organism>
<evidence type="ECO:0000313" key="4">
    <source>
        <dbReference type="Proteomes" id="UP001262889"/>
    </source>
</evidence>
<feature type="transmembrane region" description="Helical" evidence="1">
    <location>
        <begin position="395"/>
        <end position="414"/>
    </location>
</feature>
<feature type="domain" description="YdbS-like PH" evidence="2">
    <location>
        <begin position="72"/>
        <end position="152"/>
    </location>
</feature>
<feature type="transmembrane region" description="Helical" evidence="1">
    <location>
        <begin position="48"/>
        <end position="70"/>
    </location>
</feature>
<name>A0ABU3CDG2_9FLAO</name>
<gene>
    <name evidence="3" type="ORF">RM553_15675</name>
</gene>
<keyword evidence="4" id="KW-1185">Reference proteome</keyword>
<feature type="transmembrane region" description="Helical" evidence="1">
    <location>
        <begin position="20"/>
        <end position="42"/>
    </location>
</feature>
<keyword evidence="1" id="KW-0472">Membrane</keyword>
<dbReference type="InterPro" id="IPR005182">
    <property type="entry name" value="YdbS-like_PH"/>
</dbReference>
<feature type="transmembrane region" description="Helical" evidence="1">
    <location>
        <begin position="372"/>
        <end position="389"/>
    </location>
</feature>
<dbReference type="Proteomes" id="UP001262889">
    <property type="component" value="Unassembled WGS sequence"/>
</dbReference>
<keyword evidence="1" id="KW-0812">Transmembrane</keyword>
<comment type="caution">
    <text evidence="3">The sequence shown here is derived from an EMBL/GenBank/DDBJ whole genome shotgun (WGS) entry which is preliminary data.</text>
</comment>
<feature type="domain" description="YdbS-like PH" evidence="2">
    <location>
        <begin position="416"/>
        <end position="483"/>
    </location>
</feature>
<dbReference type="PANTHER" id="PTHR34473">
    <property type="entry name" value="UPF0699 TRANSMEMBRANE PROTEIN YDBS"/>
    <property type="match status" value="1"/>
</dbReference>
<dbReference type="PIRSF" id="PIRSF026631">
    <property type="entry name" value="UCP026631"/>
    <property type="match status" value="1"/>
</dbReference>
<dbReference type="PANTHER" id="PTHR34473:SF2">
    <property type="entry name" value="UPF0699 TRANSMEMBRANE PROTEIN YDBT"/>
    <property type="match status" value="1"/>
</dbReference>
<accession>A0ABU3CDG2</accession>
<reference evidence="3 4" key="1">
    <citation type="submission" date="2023-09" db="EMBL/GenBank/DDBJ databases">
        <authorList>
            <person name="Rey-Velasco X."/>
        </authorList>
    </citation>
    <scope>NUCLEOTIDE SEQUENCE [LARGE SCALE GENOMIC DNA]</scope>
    <source>
        <strain evidence="3 4">F363</strain>
    </source>
</reference>
<evidence type="ECO:0000256" key="1">
    <source>
        <dbReference type="SAM" id="Phobius"/>
    </source>
</evidence>
<dbReference type="EMBL" id="JAVRHQ010000023">
    <property type="protein sequence ID" value="MDT0644277.1"/>
    <property type="molecule type" value="Genomic_DNA"/>
</dbReference>
<dbReference type="RefSeq" id="WP_311535894.1">
    <property type="nucleotide sequence ID" value="NZ_JAVRHQ010000023.1"/>
</dbReference>
<keyword evidence="1" id="KW-1133">Transmembrane helix</keyword>
<feature type="domain" description="YdbS-like PH" evidence="2">
    <location>
        <begin position="265"/>
        <end position="348"/>
    </location>
</feature>
<dbReference type="InterPro" id="IPR014529">
    <property type="entry name" value="UCP026631"/>
</dbReference>
<dbReference type="Pfam" id="PF03703">
    <property type="entry name" value="bPH_2"/>
    <property type="match status" value="3"/>
</dbReference>
<protein>
    <submittedName>
        <fullName evidence="3">PH domain-containing protein</fullName>
    </submittedName>
</protein>
<feature type="transmembrane region" description="Helical" evidence="1">
    <location>
        <begin position="239"/>
        <end position="263"/>
    </location>
</feature>
<evidence type="ECO:0000313" key="3">
    <source>
        <dbReference type="EMBL" id="MDT0644277.1"/>
    </source>
</evidence>
<proteinExistence type="predicted"/>
<sequence length="503" mass="57875">MMREENFSTPQRQSSAGILLIFSGVLYKLFRMFWALLFYFLLKQPSEIPLAYVSTGFAVVLLGIVLYSYFSYRNFQFHIDYGKEEFILRKGVLSSDLIAIPFDKIQQVNSERGILERIIGVYSLVIDTAGSAAKEVKIKAINRKDAEALSEILLSGKEDKDVAAMESQQEQTKEAYVWEYRLSLATLLKIGLSSNFFRGIGLILAFFSTIFNELNNVFKEEKDMFLEEAGKVALPSGSAFFYASLFLILLLFSILITVAEVFIKYYNLNLKQTKERLLLEMGLRTNTKVGLQPRRVQILGITTNPIQRKLDLYEAKISLASSSRNKKKKSKVTIPGLTGEAAFRVKNFLYNKREEESIASYQPHIVDFFRRINLSLIPLILSLIIPFALPEVTFREWGILSALYFVMISGYNFLSYKALKLEFTEDFLVKSYGVWDKTTQTTELYKLQAISVKRPFWYRRRGLVNLIFHTAGGDISFRAVDEEVLVFMNYSLYKVESSRFSWM</sequence>
<evidence type="ECO:0000259" key="2">
    <source>
        <dbReference type="Pfam" id="PF03703"/>
    </source>
</evidence>